<organism evidence="2 3">
    <name type="scientific">Ectobacillus funiculus</name>
    <dbReference type="NCBI Taxonomy" id="137993"/>
    <lineage>
        <taxon>Bacteria</taxon>
        <taxon>Bacillati</taxon>
        <taxon>Bacillota</taxon>
        <taxon>Bacilli</taxon>
        <taxon>Bacillales</taxon>
        <taxon>Bacillaceae</taxon>
        <taxon>Ectobacillus</taxon>
    </lineage>
</organism>
<proteinExistence type="predicted"/>
<dbReference type="RefSeq" id="WP_379950348.1">
    <property type="nucleotide sequence ID" value="NZ_JBHMAF010000108.1"/>
</dbReference>
<dbReference type="EMBL" id="JBHMAF010000108">
    <property type="protein sequence ID" value="MFB9760014.1"/>
    <property type="molecule type" value="Genomic_DNA"/>
</dbReference>
<evidence type="ECO:0000313" key="3">
    <source>
        <dbReference type="Proteomes" id="UP001589609"/>
    </source>
</evidence>
<protein>
    <submittedName>
        <fullName evidence="2">Uncharacterized protein</fullName>
    </submittedName>
</protein>
<feature type="compositionally biased region" description="Low complexity" evidence="1">
    <location>
        <begin position="9"/>
        <end position="20"/>
    </location>
</feature>
<accession>A0ABV5WHG5</accession>
<reference evidence="2 3" key="1">
    <citation type="submission" date="2024-09" db="EMBL/GenBank/DDBJ databases">
        <authorList>
            <person name="Sun Q."/>
            <person name="Mori K."/>
        </authorList>
    </citation>
    <scope>NUCLEOTIDE SEQUENCE [LARGE SCALE GENOMIC DNA]</scope>
    <source>
        <strain evidence="2 3">JCM 11201</strain>
    </source>
</reference>
<dbReference type="Proteomes" id="UP001589609">
    <property type="component" value="Unassembled WGS sequence"/>
</dbReference>
<evidence type="ECO:0000256" key="1">
    <source>
        <dbReference type="SAM" id="MobiDB-lite"/>
    </source>
</evidence>
<sequence length="49" mass="5517">MMVEETMNTTSATLRSTSRTETMHPLRISEYLHKKGCKVLWSDLAGTSS</sequence>
<evidence type="ECO:0000313" key="2">
    <source>
        <dbReference type="EMBL" id="MFB9760014.1"/>
    </source>
</evidence>
<gene>
    <name evidence="2" type="ORF">ACFFMS_16730</name>
</gene>
<feature type="region of interest" description="Disordered" evidence="1">
    <location>
        <begin position="1"/>
        <end position="21"/>
    </location>
</feature>
<comment type="caution">
    <text evidence="2">The sequence shown here is derived from an EMBL/GenBank/DDBJ whole genome shotgun (WGS) entry which is preliminary data.</text>
</comment>
<keyword evidence="3" id="KW-1185">Reference proteome</keyword>
<name>A0ABV5WHG5_9BACI</name>